<name>A0A1H7MKE1_9PROT</name>
<protein>
    <recommendedName>
        <fullName evidence="3">Carboxypeptidase regulatory-like domain-containing protein</fullName>
    </recommendedName>
</protein>
<accession>A0A1H7MKE1</accession>
<dbReference type="RefSeq" id="WP_090828577.1">
    <property type="nucleotide sequence ID" value="NZ_FOBH01000005.1"/>
</dbReference>
<evidence type="ECO:0000313" key="2">
    <source>
        <dbReference type="Proteomes" id="UP000198620"/>
    </source>
</evidence>
<evidence type="ECO:0000313" key="1">
    <source>
        <dbReference type="EMBL" id="SEL11756.1"/>
    </source>
</evidence>
<dbReference type="EMBL" id="FOBH01000005">
    <property type="protein sequence ID" value="SEL11756.1"/>
    <property type="molecule type" value="Genomic_DNA"/>
</dbReference>
<dbReference type="AlphaFoldDB" id="A0A1H7MKE1"/>
<gene>
    <name evidence="1" type="ORF">SAMN05216387_105122</name>
</gene>
<evidence type="ECO:0008006" key="3">
    <source>
        <dbReference type="Google" id="ProtNLM"/>
    </source>
</evidence>
<proteinExistence type="predicted"/>
<reference evidence="1 2" key="1">
    <citation type="submission" date="2016-10" db="EMBL/GenBank/DDBJ databases">
        <authorList>
            <person name="de Groot N.N."/>
        </authorList>
    </citation>
    <scope>NUCLEOTIDE SEQUENCE [LARGE SCALE GENOMIC DNA]</scope>
    <source>
        <strain evidence="1 2">Nv1</strain>
    </source>
</reference>
<dbReference type="SUPFAM" id="SSF49464">
    <property type="entry name" value="Carboxypeptidase regulatory domain-like"/>
    <property type="match status" value="1"/>
</dbReference>
<sequence>MKQWTDWEIIRHHVSICGRILDTSGKPVPGVHLGIVPHGKQSGSQPGARARGRATTVQQELETEGINAWKETESHPDGTFFFLDCPAGEYTLKAMDTRSGVQTQQIVRTNESAMKKRVKDRKSDEGYQIELVLK</sequence>
<dbReference type="Gene3D" id="2.60.40.1120">
    <property type="entry name" value="Carboxypeptidase-like, regulatory domain"/>
    <property type="match status" value="1"/>
</dbReference>
<organism evidence="1 2">
    <name type="scientific">Nitrosovibrio tenuis</name>
    <dbReference type="NCBI Taxonomy" id="1233"/>
    <lineage>
        <taxon>Bacteria</taxon>
        <taxon>Pseudomonadati</taxon>
        <taxon>Pseudomonadota</taxon>
        <taxon>Betaproteobacteria</taxon>
        <taxon>Nitrosomonadales</taxon>
        <taxon>Nitrosomonadaceae</taxon>
        <taxon>Nitrosovibrio</taxon>
    </lineage>
</organism>
<dbReference type="InterPro" id="IPR008969">
    <property type="entry name" value="CarboxyPept-like_regulatory"/>
</dbReference>
<keyword evidence="2" id="KW-1185">Reference proteome</keyword>
<dbReference type="Proteomes" id="UP000198620">
    <property type="component" value="Unassembled WGS sequence"/>
</dbReference>
<dbReference type="OrthoDB" id="517322at2"/>
<dbReference type="STRING" id="1233.SAMN05216387_105122"/>